<keyword evidence="1" id="KW-0472">Membrane</keyword>
<feature type="transmembrane region" description="Helical" evidence="1">
    <location>
        <begin position="57"/>
        <end position="77"/>
    </location>
</feature>
<feature type="transmembrane region" description="Helical" evidence="1">
    <location>
        <begin position="146"/>
        <end position="168"/>
    </location>
</feature>
<evidence type="ECO:0000256" key="1">
    <source>
        <dbReference type="SAM" id="Phobius"/>
    </source>
</evidence>
<dbReference type="EMBL" id="STFF01000004">
    <property type="protein sequence ID" value="THU38281.1"/>
    <property type="molecule type" value="Genomic_DNA"/>
</dbReference>
<dbReference type="OrthoDB" id="651989at2"/>
<gene>
    <name evidence="2" type="ORF">FAM09_16525</name>
</gene>
<feature type="transmembrane region" description="Helical" evidence="1">
    <location>
        <begin position="33"/>
        <end position="51"/>
    </location>
</feature>
<evidence type="ECO:0000313" key="2">
    <source>
        <dbReference type="EMBL" id="THU38281.1"/>
    </source>
</evidence>
<protein>
    <submittedName>
        <fullName evidence="2">Uncharacterized protein</fullName>
    </submittedName>
</protein>
<name>A0A4S8HTC7_9BACT</name>
<reference evidence="2 3" key="1">
    <citation type="submission" date="2019-04" db="EMBL/GenBank/DDBJ databases">
        <title>Niastella caeni sp. nov., isolated from activated sludge.</title>
        <authorList>
            <person name="Sheng M."/>
        </authorList>
    </citation>
    <scope>NUCLEOTIDE SEQUENCE [LARGE SCALE GENOMIC DNA]</scope>
    <source>
        <strain evidence="2 3">HX-2-15</strain>
    </source>
</reference>
<sequence>MNIPDIIFFILLLAAIIFYIIAAGKNKHFGSTVIAYLVLILVTSTLAVYMIKTGVRNNLFLFHIYTPIEYTILGLLYRNAVTGALLKKIITTSIPFFVVLSTVFSAFVQKPDENNSFITVIESLLILSWSLFYLREILLLQQVTHLHRFPMFWVCVGILFYFTGSLITEGMLNYLIKHSLPLARRVYSISYIFKYLLFILLMIGAWCQIAFKGA</sequence>
<keyword evidence="3" id="KW-1185">Reference proteome</keyword>
<organism evidence="2 3">
    <name type="scientific">Niastella caeni</name>
    <dbReference type="NCBI Taxonomy" id="2569763"/>
    <lineage>
        <taxon>Bacteria</taxon>
        <taxon>Pseudomonadati</taxon>
        <taxon>Bacteroidota</taxon>
        <taxon>Chitinophagia</taxon>
        <taxon>Chitinophagales</taxon>
        <taxon>Chitinophagaceae</taxon>
        <taxon>Niastella</taxon>
    </lineage>
</organism>
<comment type="caution">
    <text evidence="2">The sequence shown here is derived from an EMBL/GenBank/DDBJ whole genome shotgun (WGS) entry which is preliminary data.</text>
</comment>
<dbReference type="Proteomes" id="UP000306918">
    <property type="component" value="Unassembled WGS sequence"/>
</dbReference>
<feature type="transmembrane region" description="Helical" evidence="1">
    <location>
        <begin position="6"/>
        <end position="24"/>
    </location>
</feature>
<keyword evidence="1" id="KW-1133">Transmembrane helix</keyword>
<feature type="transmembrane region" description="Helical" evidence="1">
    <location>
        <begin position="114"/>
        <end position="134"/>
    </location>
</feature>
<accession>A0A4S8HTC7</accession>
<evidence type="ECO:0000313" key="3">
    <source>
        <dbReference type="Proteomes" id="UP000306918"/>
    </source>
</evidence>
<dbReference type="RefSeq" id="WP_136578236.1">
    <property type="nucleotide sequence ID" value="NZ_STFF01000004.1"/>
</dbReference>
<proteinExistence type="predicted"/>
<dbReference type="AlphaFoldDB" id="A0A4S8HTC7"/>
<feature type="transmembrane region" description="Helical" evidence="1">
    <location>
        <begin position="89"/>
        <end position="108"/>
    </location>
</feature>
<keyword evidence="1" id="KW-0812">Transmembrane</keyword>
<feature type="transmembrane region" description="Helical" evidence="1">
    <location>
        <begin position="188"/>
        <end position="211"/>
    </location>
</feature>